<reference evidence="1" key="1">
    <citation type="journal article" date="2023" name="Mol. Ecol. Resour.">
        <title>Chromosome-level genome assembly of a triploid poplar Populus alba 'Berolinensis'.</title>
        <authorList>
            <person name="Chen S."/>
            <person name="Yu Y."/>
            <person name="Wang X."/>
            <person name="Wang S."/>
            <person name="Zhang T."/>
            <person name="Zhou Y."/>
            <person name="He R."/>
            <person name="Meng N."/>
            <person name="Wang Y."/>
            <person name="Liu W."/>
            <person name="Liu Z."/>
            <person name="Liu J."/>
            <person name="Guo Q."/>
            <person name="Huang H."/>
            <person name="Sederoff R.R."/>
            <person name="Wang G."/>
            <person name="Qu G."/>
            <person name="Chen S."/>
        </authorList>
    </citation>
    <scope>NUCLEOTIDE SEQUENCE</scope>
    <source>
        <strain evidence="1">SC-2020</strain>
    </source>
</reference>
<dbReference type="Proteomes" id="UP001164929">
    <property type="component" value="Chromosome 3"/>
</dbReference>
<proteinExistence type="predicted"/>
<name>A0AAD6R737_9ROSI</name>
<dbReference type="EMBL" id="JAQIZT010000003">
    <property type="protein sequence ID" value="KAJ7003526.1"/>
    <property type="molecule type" value="Genomic_DNA"/>
</dbReference>
<organism evidence="1 2">
    <name type="scientific">Populus alba x Populus x berolinensis</name>
    <dbReference type="NCBI Taxonomy" id="444605"/>
    <lineage>
        <taxon>Eukaryota</taxon>
        <taxon>Viridiplantae</taxon>
        <taxon>Streptophyta</taxon>
        <taxon>Embryophyta</taxon>
        <taxon>Tracheophyta</taxon>
        <taxon>Spermatophyta</taxon>
        <taxon>Magnoliopsida</taxon>
        <taxon>eudicotyledons</taxon>
        <taxon>Gunneridae</taxon>
        <taxon>Pentapetalae</taxon>
        <taxon>rosids</taxon>
        <taxon>fabids</taxon>
        <taxon>Malpighiales</taxon>
        <taxon>Salicaceae</taxon>
        <taxon>Saliceae</taxon>
        <taxon>Populus</taxon>
    </lineage>
</organism>
<gene>
    <name evidence="1" type="ORF">NC653_008679</name>
</gene>
<evidence type="ECO:0000313" key="1">
    <source>
        <dbReference type="EMBL" id="KAJ7003526.1"/>
    </source>
</evidence>
<sequence length="116" mass="12816">MLLGEQGLVSPQLILNFDAGLKLQAKCYSDGSASAHQVVEISKKQSNSFCWVTWIIMIRKPGGCEKIYSALLFVGSGSVCPCITMQFMDVHSHAQSLQSYTVISLLLLLHINFCYN</sequence>
<protein>
    <submittedName>
        <fullName evidence="1">Uncharacterized protein</fullName>
    </submittedName>
</protein>
<dbReference type="AlphaFoldDB" id="A0AAD6R737"/>
<keyword evidence="2" id="KW-1185">Reference proteome</keyword>
<evidence type="ECO:0000313" key="2">
    <source>
        <dbReference type="Proteomes" id="UP001164929"/>
    </source>
</evidence>
<comment type="caution">
    <text evidence="1">The sequence shown here is derived from an EMBL/GenBank/DDBJ whole genome shotgun (WGS) entry which is preliminary data.</text>
</comment>
<accession>A0AAD6R737</accession>